<reference evidence="2" key="1">
    <citation type="submission" date="2013-01" db="EMBL/GenBank/DDBJ databases">
        <title>Draft Genome Sequence of a Mulberry Tree, Morus notabilis C.K. Schneid.</title>
        <authorList>
            <person name="He N."/>
            <person name="Zhao S."/>
        </authorList>
    </citation>
    <scope>NUCLEOTIDE SEQUENCE</scope>
</reference>
<name>W9QDK5_9ROSA</name>
<protein>
    <recommendedName>
        <fullName evidence="3">LRAT domain-containing protein</fullName>
    </recommendedName>
</protein>
<organism evidence="1 2">
    <name type="scientific">Morus notabilis</name>
    <dbReference type="NCBI Taxonomy" id="981085"/>
    <lineage>
        <taxon>Eukaryota</taxon>
        <taxon>Viridiplantae</taxon>
        <taxon>Streptophyta</taxon>
        <taxon>Embryophyta</taxon>
        <taxon>Tracheophyta</taxon>
        <taxon>Spermatophyta</taxon>
        <taxon>Magnoliopsida</taxon>
        <taxon>eudicotyledons</taxon>
        <taxon>Gunneridae</taxon>
        <taxon>Pentapetalae</taxon>
        <taxon>rosids</taxon>
        <taxon>fabids</taxon>
        <taxon>Rosales</taxon>
        <taxon>Moraceae</taxon>
        <taxon>Moreae</taxon>
        <taxon>Morus</taxon>
    </lineage>
</organism>
<evidence type="ECO:0000313" key="2">
    <source>
        <dbReference type="Proteomes" id="UP000030645"/>
    </source>
</evidence>
<evidence type="ECO:0008006" key="3">
    <source>
        <dbReference type="Google" id="ProtNLM"/>
    </source>
</evidence>
<dbReference type="STRING" id="981085.W9QDK5"/>
<accession>W9QDK5</accession>
<gene>
    <name evidence="1" type="ORF">L484_019731</name>
</gene>
<dbReference type="Gene3D" id="3.90.1720.10">
    <property type="entry name" value="endopeptidase domain like (from Nostoc punctiforme)"/>
    <property type="match status" value="1"/>
</dbReference>
<sequence>MGRLSNKIDKSELKKGDHIYSYRRAHLYSNHERGVVKTCLDCFLDGHRLLRFEYKVSSVRYKAKLPGTCYTGPCDNPDVVVGRATMILDNDGCAHYGNFKLFDQNSVSFAVLCMTGNPQSAHEVAAKSNVDVAVASLSSLMSLATTLGLIATIALPAIVEFNRDKVGGYPLFRDVSTQEKPTSLSRTRDIQEKDEDVLLSKAE</sequence>
<evidence type="ECO:0000313" key="1">
    <source>
        <dbReference type="EMBL" id="EXB29195.1"/>
    </source>
</evidence>
<keyword evidence="2" id="KW-1185">Reference proteome</keyword>
<dbReference type="AlphaFoldDB" id="W9QDK5"/>
<dbReference type="PANTHER" id="PTHR46137:SF4">
    <property type="entry name" value="PROTEIN LEAD-SENSITIVE 1"/>
    <property type="match status" value="1"/>
</dbReference>
<dbReference type="PANTHER" id="PTHR46137">
    <property type="entry name" value="OS05G0310600 PROTEIN"/>
    <property type="match status" value="1"/>
</dbReference>
<dbReference type="Proteomes" id="UP000030645">
    <property type="component" value="Unassembled WGS sequence"/>
</dbReference>
<proteinExistence type="predicted"/>
<dbReference type="EMBL" id="KE343429">
    <property type="protein sequence ID" value="EXB29195.1"/>
    <property type="molecule type" value="Genomic_DNA"/>
</dbReference>